<accession>A0A448X218</accession>
<evidence type="ECO:0000313" key="2">
    <source>
        <dbReference type="EMBL" id="VEL26187.1"/>
    </source>
</evidence>
<dbReference type="EMBL" id="CAAALY010078667">
    <property type="protein sequence ID" value="VEL26187.1"/>
    <property type="molecule type" value="Genomic_DNA"/>
</dbReference>
<organism evidence="2 3">
    <name type="scientific">Protopolystoma xenopodis</name>
    <dbReference type="NCBI Taxonomy" id="117903"/>
    <lineage>
        <taxon>Eukaryota</taxon>
        <taxon>Metazoa</taxon>
        <taxon>Spiralia</taxon>
        <taxon>Lophotrochozoa</taxon>
        <taxon>Platyhelminthes</taxon>
        <taxon>Monogenea</taxon>
        <taxon>Polyopisthocotylea</taxon>
        <taxon>Polystomatidea</taxon>
        <taxon>Polystomatidae</taxon>
        <taxon>Protopolystoma</taxon>
    </lineage>
</organism>
<dbReference type="AlphaFoldDB" id="A0A448X218"/>
<dbReference type="Proteomes" id="UP000784294">
    <property type="component" value="Unassembled WGS sequence"/>
</dbReference>
<gene>
    <name evidence="2" type="ORF">PXEA_LOCUS19627</name>
</gene>
<sequence>MLIPRRCLWISVVKDTMMSLSGQRPHLYSHNLISLMKFAGQETQAMLPGSQFTGRLTNRLLPKRFQPTVKVPDTRGCHIASVIRNPFNGSKYLCTAVEKTIIVMEWYNPRSTFMEVKRVS</sequence>
<name>A0A448X218_9PLAT</name>
<reference evidence="2" key="1">
    <citation type="submission" date="2018-11" db="EMBL/GenBank/DDBJ databases">
        <authorList>
            <consortium name="Pathogen Informatics"/>
        </authorList>
    </citation>
    <scope>NUCLEOTIDE SEQUENCE</scope>
</reference>
<dbReference type="Pfam" id="PF00780">
    <property type="entry name" value="CNH"/>
    <property type="match status" value="1"/>
</dbReference>
<protein>
    <recommendedName>
        <fullName evidence="1">CNH domain-containing protein</fullName>
    </recommendedName>
</protein>
<evidence type="ECO:0000313" key="3">
    <source>
        <dbReference type="Proteomes" id="UP000784294"/>
    </source>
</evidence>
<dbReference type="OrthoDB" id="8693905at2759"/>
<dbReference type="InterPro" id="IPR001180">
    <property type="entry name" value="CNH_dom"/>
</dbReference>
<comment type="caution">
    <text evidence="2">The sequence shown here is derived from an EMBL/GenBank/DDBJ whole genome shotgun (WGS) entry which is preliminary data.</text>
</comment>
<feature type="domain" description="CNH" evidence="1">
    <location>
        <begin position="4"/>
        <end position="119"/>
    </location>
</feature>
<keyword evidence="3" id="KW-1185">Reference proteome</keyword>
<proteinExistence type="predicted"/>
<evidence type="ECO:0000259" key="1">
    <source>
        <dbReference type="Pfam" id="PF00780"/>
    </source>
</evidence>